<name>A0A5P1F025_ASPOF</name>
<feature type="compositionally biased region" description="Basic residues" evidence="3">
    <location>
        <begin position="671"/>
        <end position="688"/>
    </location>
</feature>
<feature type="compositionally biased region" description="Polar residues" evidence="3">
    <location>
        <begin position="828"/>
        <end position="850"/>
    </location>
</feature>
<evidence type="ECO:0000259" key="4">
    <source>
        <dbReference type="PROSITE" id="PS50102"/>
    </source>
</evidence>
<feature type="compositionally biased region" description="Basic and acidic residues" evidence="3">
    <location>
        <begin position="491"/>
        <end position="504"/>
    </location>
</feature>
<feature type="compositionally biased region" description="Polar residues" evidence="3">
    <location>
        <begin position="755"/>
        <end position="773"/>
    </location>
</feature>
<dbReference type="CDD" id="cd00590">
    <property type="entry name" value="RRM_SF"/>
    <property type="match status" value="2"/>
</dbReference>
<dbReference type="InterPro" id="IPR000504">
    <property type="entry name" value="RRM_dom"/>
</dbReference>
<gene>
    <name evidence="5" type="ORF">A4U43_C04F11390</name>
</gene>
<evidence type="ECO:0000256" key="3">
    <source>
        <dbReference type="SAM" id="MobiDB-lite"/>
    </source>
</evidence>
<feature type="region of interest" description="Disordered" evidence="3">
    <location>
        <begin position="823"/>
        <end position="855"/>
    </location>
</feature>
<dbReference type="InterPro" id="IPR035979">
    <property type="entry name" value="RBD_domain_sf"/>
</dbReference>
<evidence type="ECO:0000313" key="5">
    <source>
        <dbReference type="EMBL" id="ONK71695.1"/>
    </source>
</evidence>
<feature type="domain" description="RRM" evidence="4">
    <location>
        <begin position="567"/>
        <end position="641"/>
    </location>
</feature>
<feature type="compositionally biased region" description="Low complexity" evidence="3">
    <location>
        <begin position="689"/>
        <end position="700"/>
    </location>
</feature>
<feature type="domain" description="RRM" evidence="4">
    <location>
        <begin position="304"/>
        <end position="388"/>
    </location>
</feature>
<dbReference type="GO" id="GO:0003723">
    <property type="term" value="F:RNA binding"/>
    <property type="evidence" value="ECO:0007669"/>
    <property type="project" value="UniProtKB-UniRule"/>
</dbReference>
<feature type="compositionally biased region" description="Basic residues" evidence="3">
    <location>
        <begin position="505"/>
        <end position="522"/>
    </location>
</feature>
<feature type="region of interest" description="Disordered" evidence="3">
    <location>
        <begin position="1"/>
        <end position="88"/>
    </location>
</feature>
<feature type="compositionally biased region" description="Acidic residues" evidence="3">
    <location>
        <begin position="136"/>
        <end position="176"/>
    </location>
</feature>
<keyword evidence="6" id="KW-1185">Reference proteome</keyword>
<dbReference type="SMART" id="SM00360">
    <property type="entry name" value="RRM"/>
    <property type="match status" value="4"/>
</dbReference>
<organism evidence="5 6">
    <name type="scientific">Asparagus officinalis</name>
    <name type="common">Garden asparagus</name>
    <dbReference type="NCBI Taxonomy" id="4686"/>
    <lineage>
        <taxon>Eukaryota</taxon>
        <taxon>Viridiplantae</taxon>
        <taxon>Streptophyta</taxon>
        <taxon>Embryophyta</taxon>
        <taxon>Tracheophyta</taxon>
        <taxon>Spermatophyta</taxon>
        <taxon>Magnoliopsida</taxon>
        <taxon>Liliopsida</taxon>
        <taxon>Asparagales</taxon>
        <taxon>Asparagaceae</taxon>
        <taxon>Asparagoideae</taxon>
        <taxon>Asparagus</taxon>
    </lineage>
</organism>
<feature type="domain" description="RRM" evidence="4">
    <location>
        <begin position="401"/>
        <end position="475"/>
    </location>
</feature>
<dbReference type="SUPFAM" id="SSF54928">
    <property type="entry name" value="RNA-binding domain, RBD"/>
    <property type="match status" value="3"/>
</dbReference>
<dbReference type="InterPro" id="IPR012677">
    <property type="entry name" value="Nucleotide-bd_a/b_plait_sf"/>
</dbReference>
<feature type="compositionally biased region" description="Basic and acidic residues" evidence="3">
    <location>
        <begin position="62"/>
        <end position="79"/>
    </location>
</feature>
<evidence type="ECO:0000256" key="2">
    <source>
        <dbReference type="PROSITE-ProRule" id="PRU00176"/>
    </source>
</evidence>
<evidence type="ECO:0000313" key="6">
    <source>
        <dbReference type="Proteomes" id="UP000243459"/>
    </source>
</evidence>
<feature type="compositionally biased region" description="Acidic residues" evidence="3">
    <location>
        <begin position="186"/>
        <end position="207"/>
    </location>
</feature>
<dbReference type="AlphaFoldDB" id="A0A5P1F025"/>
<evidence type="ECO:0000256" key="1">
    <source>
        <dbReference type="ARBA" id="ARBA00022884"/>
    </source>
</evidence>
<accession>A0A5P1F025</accession>
<feature type="region of interest" description="Disordered" evidence="3">
    <location>
        <begin position="484"/>
        <end position="522"/>
    </location>
</feature>
<sequence length="890" mass="99316">MPPKSKTSAKRASPLKKKATPSEAPSPLPAVAEESDEISTAAILKDDAPPEENEIAPMASLNEEKSMEVKEEAMEEKTAEVTAGSEKTQEEIVVEKIVEETTVEKIEKEVVVEETVTVKAPMEGGASNVVVPEVSGEAEDEENEAEDEENEAEDKEVEESEEEESEEEEEEEEKEEAGEKQIAQEETGEGEIESISGDDEENDEDDPAMYISPMTERKKQKEFELFIGGLDKGAVDSDLVKVFGVFGEIQSVRIVKHPSTQKSKGFAFLRYANIEHTKKALAELKDGIEVKGKKVMVSASQDNDTLYLGNICKTWTRDHVLETLKGYGIEQIEDVLIPDDPKSEGKIKGFAFLEFKSHSDAMTAFQRLRKPDAVFGRDISAKVGFAQAPLHPCEEDLMKVKTVYVEGFPKSWDEAKLEELCNQYGEIEKVQLFRKRKDFGFVGFFSRDSAVACVEGINNTQFEEGINVKANLAKPVYKGRLAKQSRGGFKVQKDADSTEEPDKSKKNKGKSKAVHDKKKPKPNFKNAMTAFQRLRKPDAVFGRDISAKVGFAQAPLHPCEEDLMKVKTVYVEGFPKSWDEAKLEELCNQYGEIEKVQLFRKRKDFGFVGFFSRDSAVACVEGINNTQFEEGINVKANLAKPVYKGRLAKQSRGGFKVQKDADSTEEPDKSKKNKGKSKAVHDKKKPKPNFKSSNKSTPSKSQDKNLKKKNDSRRVQSAKGQKRGRKDADSSINQQPPKRARRNQNHGRRHDRSSTGHSNYRSSYPTNPYTLHQTAYAPPATSYTTHIYPGASVTQPRHTHLEPHAGYLPAANQVRHPYEYEDRRAGAYSSQPRSSSGYVAYSSQPRSNSGYVGASTVPNPYPGYSSYAGYETGYVYPSSGAYAYQRPPYY</sequence>
<proteinExistence type="predicted"/>
<dbReference type="Proteomes" id="UP000243459">
    <property type="component" value="Chromosome 4"/>
</dbReference>
<dbReference type="PROSITE" id="PS50102">
    <property type="entry name" value="RRM"/>
    <property type="match status" value="4"/>
</dbReference>
<dbReference type="Gene3D" id="3.30.70.330">
    <property type="match status" value="4"/>
</dbReference>
<keyword evidence="1 2" id="KW-0694">RNA-binding</keyword>
<dbReference type="Pfam" id="PF00076">
    <property type="entry name" value="RRM_1"/>
    <property type="match status" value="4"/>
</dbReference>
<feature type="region of interest" description="Disordered" evidence="3">
    <location>
        <begin position="650"/>
        <end position="773"/>
    </location>
</feature>
<feature type="compositionally biased region" description="Basic and acidic residues" evidence="3">
    <location>
        <begin position="701"/>
        <end position="714"/>
    </location>
</feature>
<dbReference type="Gramene" id="ONK71695">
    <property type="protein sequence ID" value="ONK71695"/>
    <property type="gene ID" value="A4U43_C04F11390"/>
</dbReference>
<feature type="region of interest" description="Disordered" evidence="3">
    <location>
        <begin position="117"/>
        <end position="215"/>
    </location>
</feature>
<protein>
    <recommendedName>
        <fullName evidence="4">RRM domain-containing protein</fullName>
    </recommendedName>
</protein>
<reference evidence="6" key="1">
    <citation type="journal article" date="2017" name="Nat. Commun.">
        <title>The asparagus genome sheds light on the origin and evolution of a young Y chromosome.</title>
        <authorList>
            <person name="Harkess A."/>
            <person name="Zhou J."/>
            <person name="Xu C."/>
            <person name="Bowers J.E."/>
            <person name="Van der Hulst R."/>
            <person name="Ayyampalayam S."/>
            <person name="Mercati F."/>
            <person name="Riccardi P."/>
            <person name="McKain M.R."/>
            <person name="Kakrana A."/>
            <person name="Tang H."/>
            <person name="Ray J."/>
            <person name="Groenendijk J."/>
            <person name="Arikit S."/>
            <person name="Mathioni S.M."/>
            <person name="Nakano M."/>
            <person name="Shan H."/>
            <person name="Telgmann-Rauber A."/>
            <person name="Kanno A."/>
            <person name="Yue Z."/>
            <person name="Chen H."/>
            <person name="Li W."/>
            <person name="Chen Y."/>
            <person name="Xu X."/>
            <person name="Zhang Y."/>
            <person name="Luo S."/>
            <person name="Chen H."/>
            <person name="Gao J."/>
            <person name="Mao Z."/>
            <person name="Pires J.C."/>
            <person name="Luo M."/>
            <person name="Kudrna D."/>
            <person name="Wing R.A."/>
            <person name="Meyers B.C."/>
            <person name="Yi K."/>
            <person name="Kong H."/>
            <person name="Lavrijsen P."/>
            <person name="Sunseri F."/>
            <person name="Falavigna A."/>
            <person name="Ye Y."/>
            <person name="Leebens-Mack J.H."/>
            <person name="Chen G."/>
        </authorList>
    </citation>
    <scope>NUCLEOTIDE SEQUENCE [LARGE SCALE GENOMIC DNA]</scope>
    <source>
        <strain evidence="6">cv. DH0086</strain>
    </source>
</reference>
<dbReference type="EMBL" id="CM007384">
    <property type="protein sequence ID" value="ONK71695.1"/>
    <property type="molecule type" value="Genomic_DNA"/>
</dbReference>
<feature type="compositionally biased region" description="Basic and acidic residues" evidence="3">
    <location>
        <begin position="657"/>
        <end position="670"/>
    </location>
</feature>
<dbReference type="PANTHER" id="PTHR21245">
    <property type="entry name" value="HETEROGENEOUS NUCLEAR RIBONUCLEOPROTEIN"/>
    <property type="match status" value="1"/>
</dbReference>
<feature type="compositionally biased region" description="Basic residues" evidence="3">
    <location>
        <begin position="738"/>
        <end position="751"/>
    </location>
</feature>
<feature type="domain" description="RRM" evidence="4">
    <location>
        <begin position="223"/>
        <end position="302"/>
    </location>
</feature>
<feature type="compositionally biased region" description="Basic residues" evidence="3">
    <location>
        <begin position="7"/>
        <end position="19"/>
    </location>
</feature>